<keyword evidence="1" id="KW-0472">Membrane</keyword>
<organism evidence="2 3">
    <name type="scientific">Corchorus capsularis</name>
    <name type="common">Jute</name>
    <dbReference type="NCBI Taxonomy" id="210143"/>
    <lineage>
        <taxon>Eukaryota</taxon>
        <taxon>Viridiplantae</taxon>
        <taxon>Streptophyta</taxon>
        <taxon>Embryophyta</taxon>
        <taxon>Tracheophyta</taxon>
        <taxon>Spermatophyta</taxon>
        <taxon>Magnoliopsida</taxon>
        <taxon>eudicotyledons</taxon>
        <taxon>Gunneridae</taxon>
        <taxon>Pentapetalae</taxon>
        <taxon>rosids</taxon>
        <taxon>malvids</taxon>
        <taxon>Malvales</taxon>
        <taxon>Malvaceae</taxon>
        <taxon>Grewioideae</taxon>
        <taxon>Apeibeae</taxon>
        <taxon>Corchorus</taxon>
    </lineage>
</organism>
<evidence type="ECO:0000256" key="1">
    <source>
        <dbReference type="SAM" id="Phobius"/>
    </source>
</evidence>
<dbReference type="EMBL" id="AWWV01007119">
    <property type="protein sequence ID" value="OMO98268.1"/>
    <property type="molecule type" value="Genomic_DNA"/>
</dbReference>
<proteinExistence type="predicted"/>
<evidence type="ECO:0000313" key="3">
    <source>
        <dbReference type="Proteomes" id="UP000188268"/>
    </source>
</evidence>
<dbReference type="Proteomes" id="UP000188268">
    <property type="component" value="Unassembled WGS sequence"/>
</dbReference>
<accession>A0A1R3JTV3</accession>
<sequence length="183" mass="20341">MDSLSILFLPLLVHKKVLNGKEDEEEDIEIEAPIWFPTIPAAGCCLFLLVSGLLYRLIDSYLVKASSMFRPDPNKLVSALFSNLFRPALYCSGLSLSMALAIILAYVAMVITRAIVEPSNRVSDVERPADQLPSAADKTETKVRRFKVLESTRIGDMHLRAVQLSVLLCNRLICSAVHYQSTT</sequence>
<keyword evidence="3" id="KW-1185">Reference proteome</keyword>
<keyword evidence="1" id="KW-0812">Transmembrane</keyword>
<gene>
    <name evidence="2" type="ORF">CCACVL1_04269</name>
</gene>
<dbReference type="AlphaFoldDB" id="A0A1R3JTV3"/>
<feature type="transmembrane region" description="Helical" evidence="1">
    <location>
        <begin position="39"/>
        <end position="58"/>
    </location>
</feature>
<reference evidence="2 3" key="1">
    <citation type="submission" date="2013-09" db="EMBL/GenBank/DDBJ databases">
        <title>Corchorus capsularis genome sequencing.</title>
        <authorList>
            <person name="Alam M."/>
            <person name="Haque M.S."/>
            <person name="Islam M.S."/>
            <person name="Emdad E.M."/>
            <person name="Islam M.M."/>
            <person name="Ahmed B."/>
            <person name="Halim A."/>
            <person name="Hossen Q.M.M."/>
            <person name="Hossain M.Z."/>
            <person name="Ahmed R."/>
            <person name="Khan M.M."/>
            <person name="Islam R."/>
            <person name="Rashid M.M."/>
            <person name="Khan S.A."/>
            <person name="Rahman M.S."/>
            <person name="Alam M."/>
        </authorList>
    </citation>
    <scope>NUCLEOTIDE SEQUENCE [LARGE SCALE GENOMIC DNA]</scope>
    <source>
        <strain evidence="3">cv. CVL-1</strain>
        <tissue evidence="2">Whole seedling</tissue>
    </source>
</reference>
<feature type="transmembrane region" description="Helical" evidence="1">
    <location>
        <begin position="88"/>
        <end position="111"/>
    </location>
</feature>
<comment type="caution">
    <text evidence="2">The sequence shown here is derived from an EMBL/GenBank/DDBJ whole genome shotgun (WGS) entry which is preliminary data.</text>
</comment>
<protein>
    <submittedName>
        <fullName evidence="2">Uncharacterized protein</fullName>
    </submittedName>
</protein>
<dbReference type="Gramene" id="OMO98268">
    <property type="protein sequence ID" value="OMO98268"/>
    <property type="gene ID" value="CCACVL1_04269"/>
</dbReference>
<evidence type="ECO:0000313" key="2">
    <source>
        <dbReference type="EMBL" id="OMO98268.1"/>
    </source>
</evidence>
<name>A0A1R3JTV3_COCAP</name>
<keyword evidence="1" id="KW-1133">Transmembrane helix</keyword>